<name>A0AAV2R581_MEGNR</name>
<organism evidence="3 4">
    <name type="scientific">Meganyctiphanes norvegica</name>
    <name type="common">Northern krill</name>
    <name type="synonym">Thysanopoda norvegica</name>
    <dbReference type="NCBI Taxonomy" id="48144"/>
    <lineage>
        <taxon>Eukaryota</taxon>
        <taxon>Metazoa</taxon>
        <taxon>Ecdysozoa</taxon>
        <taxon>Arthropoda</taxon>
        <taxon>Crustacea</taxon>
        <taxon>Multicrustacea</taxon>
        <taxon>Malacostraca</taxon>
        <taxon>Eumalacostraca</taxon>
        <taxon>Eucarida</taxon>
        <taxon>Euphausiacea</taxon>
        <taxon>Euphausiidae</taxon>
        <taxon>Meganyctiphanes</taxon>
    </lineage>
</organism>
<feature type="compositionally biased region" description="Basic and acidic residues" evidence="1">
    <location>
        <begin position="340"/>
        <end position="373"/>
    </location>
</feature>
<sequence>MSFRTYNALWTGTQDELGGVLERDQELQGTFNQDQRNDVVYRMRRVYAQYIQAARKLDTCHDLILHPQKRKLIRKLLDNTLGRIVEMKHEMAGLDLSDIQHMDDVMAELNLTPKDMLVPVPKYVRRERLELINQRNDFIDECLRRAGLESVEEDPGSALSVTEAIAIIQRHERARQGRAAADSRREMIARQERERSRGKQQLSLEGAVVRLQSYTRGMLARTQVREMRHQEELFLGLRPDPSLNRTWDAKLAAARDIRYKLQNERSKEMEAVTDRMRTKVVYEDGTTLMANMEDKIREWIFVKKHETGKFPDIPDEEEGGSSAILGQVRQEEEEQQEAQMLDRKGKSSKAAKNEESEREKAREKDKQRKKKEDEDRVICLKPSVFVDDIRGSCDKYQDVWEPRDVECNPKEHPEEDMVEAEQRAIVEYEIRRQVEYLMRQELQKLKEDVEGEKKGSKKKKRMKKGGKKGRKRKEKDLTPDRTTESLFEEMVLNGIIKKIPDVKLDDIHGDINLVGTETVELTKFPYPAMGDIKNILTEYVILPLGVEAVHDAAPLVKSVLIGGPRSCGKSVLVQAVAHESGATLMDLTATNIVGRYPGKSGLNMLMHLVSKVGRLLQPTVIVIDVADKMFLKKVAKTDKSDPRRLKGDAKILEEYWC</sequence>
<dbReference type="PROSITE" id="PS50096">
    <property type="entry name" value="IQ"/>
    <property type="match status" value="1"/>
</dbReference>
<evidence type="ECO:0000313" key="3">
    <source>
        <dbReference type="EMBL" id="CAL4109708.1"/>
    </source>
</evidence>
<gene>
    <name evidence="3" type="ORF">MNOR_LOCUS19174</name>
</gene>
<feature type="compositionally biased region" description="Basic residues" evidence="1">
    <location>
        <begin position="455"/>
        <end position="473"/>
    </location>
</feature>
<reference evidence="3 4" key="1">
    <citation type="submission" date="2024-05" db="EMBL/GenBank/DDBJ databases">
        <authorList>
            <person name="Wallberg A."/>
        </authorList>
    </citation>
    <scope>NUCLEOTIDE SEQUENCE [LARGE SCALE GENOMIC DNA]</scope>
</reference>
<protein>
    <recommendedName>
        <fullName evidence="2">ATPase AAA-type core domain-containing protein</fullName>
    </recommendedName>
</protein>
<dbReference type="InterPro" id="IPR027417">
    <property type="entry name" value="P-loop_NTPase"/>
</dbReference>
<feature type="region of interest" description="Disordered" evidence="1">
    <location>
        <begin position="448"/>
        <end position="480"/>
    </location>
</feature>
<dbReference type="InterPro" id="IPR003959">
    <property type="entry name" value="ATPase_AAA_core"/>
</dbReference>
<dbReference type="Gene3D" id="3.40.50.300">
    <property type="entry name" value="P-loop containing nucleotide triphosphate hydrolases"/>
    <property type="match status" value="1"/>
</dbReference>
<dbReference type="InterPro" id="IPR052267">
    <property type="entry name" value="N-DRC_Component"/>
</dbReference>
<dbReference type="Proteomes" id="UP001497623">
    <property type="component" value="Unassembled WGS sequence"/>
</dbReference>
<accession>A0AAV2R581</accession>
<feature type="region of interest" description="Disordered" evidence="1">
    <location>
        <begin position="328"/>
        <end position="373"/>
    </location>
</feature>
<dbReference type="GO" id="GO:0016887">
    <property type="term" value="F:ATP hydrolysis activity"/>
    <property type="evidence" value="ECO:0007669"/>
    <property type="project" value="InterPro"/>
</dbReference>
<proteinExistence type="predicted"/>
<dbReference type="PANTHER" id="PTHR14690">
    <property type="entry name" value="IQ MOTIF CONTAINING WITH AAA DOMAIN 1"/>
    <property type="match status" value="1"/>
</dbReference>
<evidence type="ECO:0000259" key="2">
    <source>
        <dbReference type="Pfam" id="PF00004"/>
    </source>
</evidence>
<dbReference type="AlphaFoldDB" id="A0AAV2R581"/>
<dbReference type="GO" id="GO:0005524">
    <property type="term" value="F:ATP binding"/>
    <property type="evidence" value="ECO:0007669"/>
    <property type="project" value="InterPro"/>
</dbReference>
<keyword evidence="4" id="KW-1185">Reference proteome</keyword>
<feature type="domain" description="ATPase AAA-type core" evidence="2">
    <location>
        <begin position="559"/>
        <end position="639"/>
    </location>
</feature>
<comment type="caution">
    <text evidence="3">The sequence shown here is derived from an EMBL/GenBank/DDBJ whole genome shotgun (WGS) entry which is preliminary data.</text>
</comment>
<dbReference type="SUPFAM" id="SSF52540">
    <property type="entry name" value="P-loop containing nucleoside triphosphate hydrolases"/>
    <property type="match status" value="1"/>
</dbReference>
<dbReference type="PANTHER" id="PTHR14690:SF0">
    <property type="entry name" value="IQ MOTIF CONTAINING WITH AAA DOMAIN 1"/>
    <property type="match status" value="1"/>
</dbReference>
<dbReference type="EMBL" id="CAXKWB010014105">
    <property type="protein sequence ID" value="CAL4109708.1"/>
    <property type="molecule type" value="Genomic_DNA"/>
</dbReference>
<dbReference type="Pfam" id="PF00004">
    <property type="entry name" value="AAA"/>
    <property type="match status" value="1"/>
</dbReference>
<evidence type="ECO:0000256" key="1">
    <source>
        <dbReference type="SAM" id="MobiDB-lite"/>
    </source>
</evidence>
<evidence type="ECO:0000313" key="4">
    <source>
        <dbReference type="Proteomes" id="UP001497623"/>
    </source>
</evidence>